<keyword evidence="2" id="KW-1185">Reference proteome</keyword>
<proteinExistence type="predicted"/>
<organism evidence="1 2">
    <name type="scientific">Mycobacterium ulcerans str. Harvey</name>
    <dbReference type="NCBI Taxonomy" id="1299332"/>
    <lineage>
        <taxon>Bacteria</taxon>
        <taxon>Bacillati</taxon>
        <taxon>Actinomycetota</taxon>
        <taxon>Actinomycetes</taxon>
        <taxon>Mycobacteriales</taxon>
        <taxon>Mycobacteriaceae</taxon>
        <taxon>Mycobacterium</taxon>
        <taxon>Mycobacterium ulcerans group</taxon>
    </lineage>
</organism>
<dbReference type="EMBL" id="JAOL01000081">
    <property type="protein sequence ID" value="EUA92086.1"/>
    <property type="molecule type" value="Genomic_DNA"/>
</dbReference>
<reference evidence="1 2" key="1">
    <citation type="submission" date="2014-01" db="EMBL/GenBank/DDBJ databases">
        <authorList>
            <person name="Dobos K."/>
            <person name="Lenaerts A."/>
            <person name="Ordway D."/>
            <person name="DeGroote M.A."/>
            <person name="Parker T."/>
            <person name="Sizemore C."/>
            <person name="Tallon L.J."/>
            <person name="Sadzewicz L.K."/>
            <person name="Sengamalay N."/>
            <person name="Fraser C.M."/>
            <person name="Hine E."/>
            <person name="Shefchek K.A."/>
            <person name="Das S.P."/>
            <person name="Tettelin H."/>
        </authorList>
    </citation>
    <scope>NUCLEOTIDE SEQUENCE [LARGE SCALE GENOMIC DNA]</scope>
    <source>
        <strain evidence="1 2">Harvey</strain>
    </source>
</reference>
<evidence type="ECO:0000313" key="2">
    <source>
        <dbReference type="Proteomes" id="UP000020681"/>
    </source>
</evidence>
<gene>
    <name evidence="1" type="ORF">I551_1465</name>
</gene>
<sequence length="69" mass="7450">MDVTVHASLAIGNDVEQRLARVKPQLALYLGGMGAKGRRFTTTWPLVTGTAMSQTESRSCTWLGASTRP</sequence>
<protein>
    <submittedName>
        <fullName evidence="1">Coenzyme F420-dependent oxidoreductase domain protein</fullName>
    </submittedName>
</protein>
<comment type="caution">
    <text evidence="1">The sequence shown here is derived from an EMBL/GenBank/DDBJ whole genome shotgun (WGS) entry which is preliminary data.</text>
</comment>
<name>A0ABP3AQ74_MYCUL</name>
<dbReference type="Proteomes" id="UP000020681">
    <property type="component" value="Unassembled WGS sequence"/>
</dbReference>
<accession>A0ABP3AQ74</accession>
<evidence type="ECO:0000313" key="1">
    <source>
        <dbReference type="EMBL" id="EUA92086.1"/>
    </source>
</evidence>